<dbReference type="InterPro" id="IPR050153">
    <property type="entry name" value="Metal_Ion_Import_ABC"/>
</dbReference>
<dbReference type="PANTHER" id="PTHR42734">
    <property type="entry name" value="METAL TRANSPORT SYSTEM ATP-BINDING PROTEIN TM_0124-RELATED"/>
    <property type="match status" value="1"/>
</dbReference>
<dbReference type="PROSITE" id="PS00211">
    <property type="entry name" value="ABC_TRANSPORTER_1"/>
    <property type="match status" value="1"/>
</dbReference>
<dbReference type="InterPro" id="IPR017871">
    <property type="entry name" value="ABC_transporter-like_CS"/>
</dbReference>
<evidence type="ECO:0000313" key="5">
    <source>
        <dbReference type="EMBL" id="MEE3928092.1"/>
    </source>
</evidence>
<proteinExistence type="predicted"/>
<dbReference type="Proteomes" id="UP001344817">
    <property type="component" value="Unassembled WGS sequence"/>
</dbReference>
<evidence type="ECO:0000313" key="6">
    <source>
        <dbReference type="Proteomes" id="UP001344817"/>
    </source>
</evidence>
<dbReference type="Pfam" id="PF00005">
    <property type="entry name" value="ABC_tran"/>
    <property type="match status" value="1"/>
</dbReference>
<keyword evidence="2" id="KW-0547">Nucleotide-binding</keyword>
<keyword evidence="1" id="KW-0813">Transport</keyword>
<organism evidence="5 6">
    <name type="scientific">Mycoplasmopsis ciconiae</name>
    <dbReference type="NCBI Taxonomy" id="561067"/>
    <lineage>
        <taxon>Bacteria</taxon>
        <taxon>Bacillati</taxon>
        <taxon>Mycoplasmatota</taxon>
        <taxon>Mycoplasmoidales</taxon>
        <taxon>Metamycoplasmataceae</taxon>
        <taxon>Mycoplasmopsis</taxon>
    </lineage>
</organism>
<dbReference type="InterPro" id="IPR003439">
    <property type="entry name" value="ABC_transporter-like_ATP-bd"/>
</dbReference>
<protein>
    <submittedName>
        <fullName evidence="5">ATP-binding cassette domain-containing protein</fullName>
    </submittedName>
</protein>
<dbReference type="PROSITE" id="PS50893">
    <property type="entry name" value="ABC_TRANSPORTER_2"/>
    <property type="match status" value="1"/>
</dbReference>
<dbReference type="SMART" id="SM00382">
    <property type="entry name" value="AAA"/>
    <property type="match status" value="1"/>
</dbReference>
<dbReference type="EMBL" id="JAZDWZ010000002">
    <property type="protein sequence ID" value="MEE3928092.1"/>
    <property type="molecule type" value="Genomic_DNA"/>
</dbReference>
<dbReference type="InterPro" id="IPR027417">
    <property type="entry name" value="P-loop_NTPase"/>
</dbReference>
<evidence type="ECO:0000259" key="4">
    <source>
        <dbReference type="PROSITE" id="PS50893"/>
    </source>
</evidence>
<dbReference type="SUPFAM" id="SSF52540">
    <property type="entry name" value="P-loop containing nucleoside triphosphate hydrolases"/>
    <property type="match status" value="1"/>
</dbReference>
<comment type="caution">
    <text evidence="5">The sequence shown here is derived from an EMBL/GenBank/DDBJ whole genome shotgun (WGS) entry which is preliminary data.</text>
</comment>
<accession>A0ABU7MKP2</accession>
<evidence type="ECO:0000256" key="3">
    <source>
        <dbReference type="ARBA" id="ARBA00022840"/>
    </source>
</evidence>
<dbReference type="GO" id="GO:0005524">
    <property type="term" value="F:ATP binding"/>
    <property type="evidence" value="ECO:0007669"/>
    <property type="project" value="UniProtKB-KW"/>
</dbReference>
<feature type="domain" description="ABC transporter" evidence="4">
    <location>
        <begin position="5"/>
        <end position="246"/>
    </location>
</feature>
<dbReference type="Gene3D" id="3.40.50.300">
    <property type="entry name" value="P-loop containing nucleotide triphosphate hydrolases"/>
    <property type="match status" value="1"/>
</dbReference>
<dbReference type="InterPro" id="IPR003593">
    <property type="entry name" value="AAA+_ATPase"/>
</dbReference>
<reference evidence="5" key="1">
    <citation type="submission" date="2024-01" db="EMBL/GenBank/DDBJ databases">
        <title>Genome sequence of Mycoplasma ciconiae type strain DSM 25251.</title>
        <authorList>
            <person name="Spergser J."/>
        </authorList>
    </citation>
    <scope>NUCLEOTIDE SEQUENCE [LARGE SCALE GENOMIC DNA]</scope>
    <source>
        <strain evidence="5">DSM 25251</strain>
    </source>
</reference>
<name>A0ABU7MKP2_9BACT</name>
<evidence type="ECO:0000256" key="1">
    <source>
        <dbReference type="ARBA" id="ARBA00022448"/>
    </source>
</evidence>
<keyword evidence="3 5" id="KW-0067">ATP-binding</keyword>
<sequence>MNNVLEFENVTLKYKNNSDNVLENINFKINSGDMVAIVGPSGVGKTTIFNAILKQIKPSNGKINLFGKDIYKNTAKQWQNCLVNIGLLTQKPNLVYSDNVFLNVKRGVIDYKNKIYQFLSLLTKEQKMKIFEILDDLKILNKSFVRVENLSGGQQQRVEIAKLLIKNTKLILADEPTANLDIVMSSEVLDSLKNLAKSKNIAVMVNIHDLSQLKKYFDSVIVINNKQILLNDLCANIEIEQIIQLIQK</sequence>
<gene>
    <name evidence="5" type="ORF">V2E24_00680</name>
</gene>
<keyword evidence="6" id="KW-1185">Reference proteome</keyword>
<evidence type="ECO:0000256" key="2">
    <source>
        <dbReference type="ARBA" id="ARBA00022741"/>
    </source>
</evidence>
<dbReference type="RefSeq" id="WP_330500506.1">
    <property type="nucleotide sequence ID" value="NZ_JAZDWZ010000002.1"/>
</dbReference>